<dbReference type="VEuPathDB" id="FungiDB:RhiirA1_542864"/>
<comment type="caution">
    <text evidence="5">The sequence shown here is derived from an EMBL/GenBank/DDBJ whole genome shotgun (WGS) entry which is preliminary data.</text>
</comment>
<accession>A0A2I1GI15</accession>
<proteinExistence type="predicted"/>
<dbReference type="Proteomes" id="UP000234323">
    <property type="component" value="Unassembled WGS sequence"/>
</dbReference>
<evidence type="ECO:0000313" key="6">
    <source>
        <dbReference type="Proteomes" id="UP000234323"/>
    </source>
</evidence>
<gene>
    <name evidence="5" type="ORF">RhiirA4_461092</name>
</gene>
<dbReference type="VEuPathDB" id="FungiDB:RhiirFUN_001268"/>
<dbReference type="VEuPathDB" id="FungiDB:FUN_001133"/>
<evidence type="ECO:0000259" key="4">
    <source>
        <dbReference type="Pfam" id="PF20147"/>
    </source>
</evidence>
<dbReference type="InterPro" id="IPR027417">
    <property type="entry name" value="P-loop_NTPase"/>
</dbReference>
<dbReference type="SUPFAM" id="SSF52540">
    <property type="entry name" value="P-loop containing nucleoside triphosphate hydrolases"/>
    <property type="match status" value="1"/>
</dbReference>
<reference evidence="5 6" key="1">
    <citation type="submission" date="2015-10" db="EMBL/GenBank/DDBJ databases">
        <title>Genome analyses suggest a sexual origin of heterokaryosis in a supposedly ancient asexual fungus.</title>
        <authorList>
            <person name="Ropars J."/>
            <person name="Sedzielewska K."/>
            <person name="Noel J."/>
            <person name="Charron P."/>
            <person name="Farinelli L."/>
            <person name="Marton T."/>
            <person name="Kruger M."/>
            <person name="Pelin A."/>
            <person name="Brachmann A."/>
            <person name="Corradi N."/>
        </authorList>
    </citation>
    <scope>NUCLEOTIDE SEQUENCE [LARGE SCALE GENOMIC DNA]</scope>
    <source>
        <strain evidence="5 6">A4</strain>
    </source>
</reference>
<keyword evidence="3" id="KW-0964">Secreted</keyword>
<evidence type="ECO:0000256" key="1">
    <source>
        <dbReference type="ARBA" id="ARBA00004340"/>
    </source>
</evidence>
<comment type="subcellular location">
    <subcellularLocation>
        <location evidence="1">Host cell</location>
    </subcellularLocation>
    <subcellularLocation>
        <location evidence="2">Secreted</location>
    </subcellularLocation>
</comment>
<name>A0A2I1GI15_9GLOM</name>
<feature type="domain" description="Crinkler effector protein N-terminal" evidence="4">
    <location>
        <begin position="7"/>
        <end position="109"/>
    </location>
</feature>
<evidence type="ECO:0000313" key="5">
    <source>
        <dbReference type="EMBL" id="PKY46265.1"/>
    </source>
</evidence>
<organism evidence="5 6">
    <name type="scientific">Rhizophagus irregularis</name>
    <dbReference type="NCBI Taxonomy" id="588596"/>
    <lineage>
        <taxon>Eukaryota</taxon>
        <taxon>Fungi</taxon>
        <taxon>Fungi incertae sedis</taxon>
        <taxon>Mucoromycota</taxon>
        <taxon>Glomeromycotina</taxon>
        <taxon>Glomeromycetes</taxon>
        <taxon>Glomerales</taxon>
        <taxon>Glomeraceae</taxon>
        <taxon>Rhizophagus</taxon>
    </lineage>
</organism>
<evidence type="ECO:0000256" key="3">
    <source>
        <dbReference type="ARBA" id="ARBA00022525"/>
    </source>
</evidence>
<dbReference type="AlphaFoldDB" id="A0A2I1GI15"/>
<dbReference type="Pfam" id="PF20147">
    <property type="entry name" value="Crinkler"/>
    <property type="match status" value="1"/>
</dbReference>
<dbReference type="GO" id="GO:0043657">
    <property type="term" value="C:host cell"/>
    <property type="evidence" value="ECO:0007669"/>
    <property type="project" value="UniProtKB-SubCell"/>
</dbReference>
<protein>
    <recommendedName>
        <fullName evidence="4">Crinkler effector protein N-terminal domain-containing protein</fullName>
    </recommendedName>
</protein>
<keyword evidence="6" id="KW-1185">Reference proteome</keyword>
<evidence type="ECO:0000256" key="2">
    <source>
        <dbReference type="ARBA" id="ARBA00004613"/>
    </source>
</evidence>
<dbReference type="GO" id="GO:0005576">
    <property type="term" value="C:extracellular region"/>
    <property type="evidence" value="ECO:0007669"/>
    <property type="project" value="UniProtKB-SubCell"/>
</dbReference>
<dbReference type="VEuPathDB" id="FungiDB:FUN_006168"/>
<dbReference type="InterPro" id="IPR045379">
    <property type="entry name" value="Crinkler_N"/>
</dbReference>
<dbReference type="EMBL" id="LLXI01000443">
    <property type="protein sequence ID" value="PKY46265.1"/>
    <property type="molecule type" value="Genomic_DNA"/>
</dbReference>
<sequence length="813" mass="94048">MTSFSDTFAVNVAKDNDIRGSLVKFDDLKISDLKYLIYNEINHDKFNYKDIDLWKVNIAENDENKLKHVTTEDDIKKKLGGKKLVPIHSVKKHFLEQLLVDENIHVIVQLPAATAGLSKQGVTQGSLEEALSIILQNIPDKIKTSTTKIPDIMPLKDRDTNKALEIFNRNVAEGFFRSTSKAKFNFLVCSGAAGIGKTRWGKEFFNSVKRHWEPPSEWEKPEYLYIILDFVRGVRLGSIDENLDASTILGLRIAYDYFAREKMSFEVFQTLARPYFDFFKINFVLCGILSHLNTNRLVIILHIDEYQEIFTFENNWRGWRTGKGLFKEMMLTIGPLMTESNNSYYVQTFLSGTVTQDVTKDFKPTEYSFTFVHCPLLSTKSILEIFDFFAKKEDKEGHWMCNTRVLQLLYDTSGLPRALETVIDECFERETFFLDVKDNNFTLFDDVFQAVINSLTNQYKLDKFIKNNRDISYKLLYCSIGAIPVDLDTVISKKPKVLTVEDLMRDGWLNIVPDTTHKMLQPDSKMVWDTWEKFVANYEVFRNNLFAKLKKYKEGISLKEFYRGAVGKDSVLEIKMGLKKLDLCEAKNQFPKTGLPINRLNNKVMDLDGFVILNGHSAPFADVFLLRKTIPESRNLLIAFQQKWYTTSQKFTIDDAVTECNKNKDAYKDVKDYDLRKFLEESRIVTVIFISQPFEGNPNDLPDDCLIIAKRNFRQYFGPLFVSRLSFDIVNHLNINSSEPKQIAERIDGVGETTLEKARTQLEDCSFAPHSFFLDVDEHDLMMVDEYDEYGSYSNNYTVTEIDIKTDTNMEDV</sequence>